<protein>
    <submittedName>
        <fullName evidence="2">Uncharacterized protein</fullName>
    </submittedName>
</protein>
<feature type="non-terminal residue" evidence="2">
    <location>
        <position position="209"/>
    </location>
</feature>
<accession>A0A2W2EP66</accession>
<feature type="compositionally biased region" description="Polar residues" evidence="1">
    <location>
        <begin position="169"/>
        <end position="183"/>
    </location>
</feature>
<dbReference type="EMBL" id="POUA01000493">
    <property type="protein sequence ID" value="PZG24521.1"/>
    <property type="molecule type" value="Genomic_DNA"/>
</dbReference>
<organism evidence="2 3">
    <name type="scientific">Spongiactinospora gelatinilytica</name>
    <dbReference type="NCBI Taxonomy" id="2666298"/>
    <lineage>
        <taxon>Bacteria</taxon>
        <taxon>Bacillati</taxon>
        <taxon>Actinomycetota</taxon>
        <taxon>Actinomycetes</taxon>
        <taxon>Streptosporangiales</taxon>
        <taxon>Streptosporangiaceae</taxon>
        <taxon>Spongiactinospora</taxon>
    </lineage>
</organism>
<dbReference type="AlphaFoldDB" id="A0A2W2EP66"/>
<evidence type="ECO:0000313" key="2">
    <source>
        <dbReference type="EMBL" id="PZG24521.1"/>
    </source>
</evidence>
<name>A0A2W2EP66_9ACTN</name>
<feature type="compositionally biased region" description="Polar residues" evidence="1">
    <location>
        <begin position="196"/>
        <end position="209"/>
    </location>
</feature>
<evidence type="ECO:0000313" key="3">
    <source>
        <dbReference type="Proteomes" id="UP000248544"/>
    </source>
</evidence>
<evidence type="ECO:0000256" key="1">
    <source>
        <dbReference type="SAM" id="MobiDB-lite"/>
    </source>
</evidence>
<comment type="caution">
    <text evidence="2">The sequence shown here is derived from an EMBL/GenBank/DDBJ whole genome shotgun (WGS) entry which is preliminary data.</text>
</comment>
<feature type="region of interest" description="Disordered" evidence="1">
    <location>
        <begin position="167"/>
        <end position="209"/>
    </location>
</feature>
<keyword evidence="3" id="KW-1185">Reference proteome</keyword>
<sequence>MQSETHQPARRHLTLDAVEHLFQLLCQQPHCLTIDGTLAPDLPQRPIPLNELRSMLRHPLLSGATRDAVWRELVSRARTGGPLWQAAITGIALPTLRAIASRIADEITAGRRVPDVAVIDHEVLTRFLDAVRTTDLDQPNLRFRLCAQARQTQERFRTGARAIAPLDATSMNSARSRITSDTASDSDHEKGGRGVTSGSARSSWMSRRG</sequence>
<reference evidence="2 3" key="1">
    <citation type="submission" date="2018-01" db="EMBL/GenBank/DDBJ databases">
        <title>Draft genome sequence of Sphaerisporangium sp. 7K107.</title>
        <authorList>
            <person name="Sahin N."/>
            <person name="Saygin H."/>
            <person name="Ay H."/>
        </authorList>
    </citation>
    <scope>NUCLEOTIDE SEQUENCE [LARGE SCALE GENOMIC DNA]</scope>
    <source>
        <strain evidence="2 3">7K107</strain>
    </source>
</reference>
<gene>
    <name evidence="2" type="ORF">C1I98_35490</name>
</gene>
<proteinExistence type="predicted"/>
<dbReference type="Proteomes" id="UP000248544">
    <property type="component" value="Unassembled WGS sequence"/>
</dbReference>